<proteinExistence type="inferred from homology"/>
<keyword evidence="3" id="KW-0540">Nuclease</keyword>
<dbReference type="GO" id="GO:0006308">
    <property type="term" value="P:DNA catabolic process"/>
    <property type="evidence" value="ECO:0007669"/>
    <property type="project" value="InterPro"/>
</dbReference>
<evidence type="ECO:0000256" key="5">
    <source>
        <dbReference type="ARBA" id="ARBA00022759"/>
    </source>
</evidence>
<dbReference type="InterPro" id="IPR042530">
    <property type="entry name" value="EME1/EME2_C"/>
</dbReference>
<evidence type="ECO:0000256" key="8">
    <source>
        <dbReference type="ARBA" id="ARBA00022842"/>
    </source>
</evidence>
<keyword evidence="5" id="KW-0255">Endonuclease</keyword>
<evidence type="ECO:0000256" key="7">
    <source>
        <dbReference type="ARBA" id="ARBA00022801"/>
    </source>
</evidence>
<dbReference type="InterPro" id="IPR006166">
    <property type="entry name" value="ERCC4_domain"/>
</dbReference>
<dbReference type="Pfam" id="PF21292">
    <property type="entry name" value="EME1-MUS81_C"/>
    <property type="match status" value="1"/>
</dbReference>
<comment type="similarity">
    <text evidence="2">Belongs to the XPF family.</text>
</comment>
<dbReference type="EMBL" id="MN739981">
    <property type="protein sequence ID" value="QHT81363.1"/>
    <property type="molecule type" value="Genomic_DNA"/>
</dbReference>
<keyword evidence="4" id="KW-0479">Metal-binding</keyword>
<keyword evidence="10" id="KW-0234">DNA repair</keyword>
<dbReference type="GO" id="GO:0005634">
    <property type="term" value="C:nucleus"/>
    <property type="evidence" value="ECO:0007669"/>
    <property type="project" value="TreeGrafter"/>
</dbReference>
<dbReference type="GO" id="GO:0048257">
    <property type="term" value="F:3'-flap endonuclease activity"/>
    <property type="evidence" value="ECO:0007669"/>
    <property type="project" value="TreeGrafter"/>
</dbReference>
<dbReference type="GO" id="GO:0000727">
    <property type="term" value="P:double-strand break repair via break-induced replication"/>
    <property type="evidence" value="ECO:0007669"/>
    <property type="project" value="TreeGrafter"/>
</dbReference>
<dbReference type="PANTHER" id="PTHR13451:SF0">
    <property type="entry name" value="CROSSOVER JUNCTION ENDONUCLEASE MUS81"/>
    <property type="match status" value="1"/>
</dbReference>
<dbReference type="GO" id="GO:0031573">
    <property type="term" value="P:mitotic intra-S DNA damage checkpoint signaling"/>
    <property type="evidence" value="ECO:0007669"/>
    <property type="project" value="TreeGrafter"/>
</dbReference>
<evidence type="ECO:0000256" key="1">
    <source>
        <dbReference type="ARBA" id="ARBA00001946"/>
    </source>
</evidence>
<evidence type="ECO:0000256" key="10">
    <source>
        <dbReference type="ARBA" id="ARBA00023204"/>
    </source>
</evidence>
<name>A0A6C0HN44_9ZZZZ</name>
<evidence type="ECO:0000256" key="6">
    <source>
        <dbReference type="ARBA" id="ARBA00022763"/>
    </source>
</evidence>
<protein>
    <recommendedName>
        <fullName evidence="11">ERCC4 domain-containing protein</fullName>
    </recommendedName>
</protein>
<comment type="cofactor">
    <cofactor evidence="1">
        <name>Mg(2+)</name>
        <dbReference type="ChEBI" id="CHEBI:18420"/>
    </cofactor>
</comment>
<dbReference type="SUPFAM" id="SSF52980">
    <property type="entry name" value="Restriction endonuclease-like"/>
    <property type="match status" value="1"/>
</dbReference>
<sequence>MHLQIDNREIKLIDLIKVVNAHSGQPPIHYTTANLEIGDIIIKSDLGHQLVIERKTIADLIASVKDVRYKEQKLRLQAEQSRSNGKMRVAYIIEGDNLAKCNQSDKLIAIGAIISSSFRDGIIVLRTMSLDETLDLIVRLFERCSKNITDFFNDINLLNIDGNDGNVGNVGNINNGNANALIDIAVNPLPTHNSYLQTIKKNKKENLTPDTWFQMSLTNIPGISNTIAEKIIEHYPTLQSLIAGYTNCGDDISKKDKLLADIVLQSEKNKRRIGNVISSRIYQYILHTGNTVI</sequence>
<evidence type="ECO:0000256" key="4">
    <source>
        <dbReference type="ARBA" id="ARBA00022723"/>
    </source>
</evidence>
<dbReference type="Gene3D" id="3.40.50.10130">
    <property type="match status" value="1"/>
</dbReference>
<keyword evidence="8" id="KW-0460">Magnesium</keyword>
<keyword evidence="6" id="KW-0227">DNA damage</keyword>
<dbReference type="AlphaFoldDB" id="A0A6C0HN44"/>
<dbReference type="SMART" id="SM00891">
    <property type="entry name" value="ERCC4"/>
    <property type="match status" value="1"/>
</dbReference>
<evidence type="ECO:0000256" key="3">
    <source>
        <dbReference type="ARBA" id="ARBA00022722"/>
    </source>
</evidence>
<dbReference type="InterPro" id="IPR011335">
    <property type="entry name" value="Restrct_endonuc-II-like"/>
</dbReference>
<dbReference type="GO" id="GO:0008821">
    <property type="term" value="F:crossover junction DNA endonuclease activity"/>
    <property type="evidence" value="ECO:0007669"/>
    <property type="project" value="InterPro"/>
</dbReference>
<dbReference type="GO" id="GO:0048476">
    <property type="term" value="C:Holliday junction resolvase complex"/>
    <property type="evidence" value="ECO:0007669"/>
    <property type="project" value="TreeGrafter"/>
</dbReference>
<dbReference type="InterPro" id="IPR033309">
    <property type="entry name" value="Mus81"/>
</dbReference>
<dbReference type="Pfam" id="PF02732">
    <property type="entry name" value="ERCC4"/>
    <property type="match status" value="1"/>
</dbReference>
<evidence type="ECO:0000256" key="2">
    <source>
        <dbReference type="ARBA" id="ARBA00010015"/>
    </source>
</evidence>
<organism evidence="12">
    <name type="scientific">viral metagenome</name>
    <dbReference type="NCBI Taxonomy" id="1070528"/>
    <lineage>
        <taxon>unclassified sequences</taxon>
        <taxon>metagenomes</taxon>
        <taxon>organismal metagenomes</taxon>
    </lineage>
</organism>
<dbReference type="GO" id="GO:0003677">
    <property type="term" value="F:DNA binding"/>
    <property type="evidence" value="ECO:0007669"/>
    <property type="project" value="InterPro"/>
</dbReference>
<evidence type="ECO:0000313" key="12">
    <source>
        <dbReference type="EMBL" id="QHT81363.1"/>
    </source>
</evidence>
<dbReference type="GO" id="GO:0000712">
    <property type="term" value="P:resolution of meiotic recombination intermediates"/>
    <property type="evidence" value="ECO:0007669"/>
    <property type="project" value="TreeGrafter"/>
</dbReference>
<reference evidence="12" key="1">
    <citation type="journal article" date="2020" name="Nature">
        <title>Giant virus diversity and host interactions through global metagenomics.</title>
        <authorList>
            <person name="Schulz F."/>
            <person name="Roux S."/>
            <person name="Paez-Espino D."/>
            <person name="Jungbluth S."/>
            <person name="Walsh D.A."/>
            <person name="Denef V.J."/>
            <person name="McMahon K.D."/>
            <person name="Konstantinidis K.T."/>
            <person name="Eloe-Fadrosh E.A."/>
            <person name="Kyrpides N.C."/>
            <person name="Woyke T."/>
        </authorList>
    </citation>
    <scope>NUCLEOTIDE SEQUENCE</scope>
    <source>
        <strain evidence="12">GVMAG-M-3300023184-13</strain>
    </source>
</reference>
<evidence type="ECO:0000256" key="9">
    <source>
        <dbReference type="ARBA" id="ARBA00023172"/>
    </source>
</evidence>
<evidence type="ECO:0000259" key="11">
    <source>
        <dbReference type="SMART" id="SM00891"/>
    </source>
</evidence>
<accession>A0A6C0HN44</accession>
<dbReference type="Gene3D" id="1.10.150.670">
    <property type="entry name" value="Crossover junction endonuclease EME1, DNA-binding domain"/>
    <property type="match status" value="1"/>
</dbReference>
<keyword evidence="9" id="KW-0233">DNA recombination</keyword>
<feature type="domain" description="ERCC4" evidence="11">
    <location>
        <begin position="2"/>
        <end position="97"/>
    </location>
</feature>
<dbReference type="PANTHER" id="PTHR13451">
    <property type="entry name" value="CLASS II CROSSOVER JUNCTION ENDONUCLEASE MUS81"/>
    <property type="match status" value="1"/>
</dbReference>
<dbReference type="GO" id="GO:0046872">
    <property type="term" value="F:metal ion binding"/>
    <property type="evidence" value="ECO:0007669"/>
    <property type="project" value="UniProtKB-KW"/>
</dbReference>
<keyword evidence="7" id="KW-0378">Hydrolase</keyword>